<accession>A0A0A9FDY1</accession>
<proteinExistence type="predicted"/>
<reference evidence="1" key="2">
    <citation type="journal article" date="2015" name="Data Brief">
        <title>Shoot transcriptome of the giant reed, Arundo donax.</title>
        <authorList>
            <person name="Barrero R.A."/>
            <person name="Guerrero F.D."/>
            <person name="Moolhuijzen P."/>
            <person name="Goolsby J.A."/>
            <person name="Tidwell J."/>
            <person name="Bellgard S.E."/>
            <person name="Bellgard M.I."/>
        </authorList>
    </citation>
    <scope>NUCLEOTIDE SEQUENCE</scope>
    <source>
        <tissue evidence="1">Shoot tissue taken approximately 20 cm above the soil surface</tissue>
    </source>
</reference>
<protein>
    <submittedName>
        <fullName evidence="1">Uncharacterized protein</fullName>
    </submittedName>
</protein>
<organism evidence="1">
    <name type="scientific">Arundo donax</name>
    <name type="common">Giant reed</name>
    <name type="synonym">Donax arundinaceus</name>
    <dbReference type="NCBI Taxonomy" id="35708"/>
    <lineage>
        <taxon>Eukaryota</taxon>
        <taxon>Viridiplantae</taxon>
        <taxon>Streptophyta</taxon>
        <taxon>Embryophyta</taxon>
        <taxon>Tracheophyta</taxon>
        <taxon>Spermatophyta</taxon>
        <taxon>Magnoliopsida</taxon>
        <taxon>Liliopsida</taxon>
        <taxon>Poales</taxon>
        <taxon>Poaceae</taxon>
        <taxon>PACMAD clade</taxon>
        <taxon>Arundinoideae</taxon>
        <taxon>Arundineae</taxon>
        <taxon>Arundo</taxon>
    </lineage>
</organism>
<sequence>MFLRLWLVSFEQVHKFNLILGSNHNGPSWTWEFPHLTYVVFLLTKSDWDYASQVE</sequence>
<evidence type="ECO:0000313" key="1">
    <source>
        <dbReference type="EMBL" id="JAE11230.1"/>
    </source>
</evidence>
<dbReference type="EMBL" id="GBRH01186666">
    <property type="protein sequence ID" value="JAE11230.1"/>
    <property type="molecule type" value="Transcribed_RNA"/>
</dbReference>
<name>A0A0A9FDY1_ARUDO</name>
<reference evidence="1" key="1">
    <citation type="submission" date="2014-09" db="EMBL/GenBank/DDBJ databases">
        <authorList>
            <person name="Magalhaes I.L.F."/>
            <person name="Oliveira U."/>
            <person name="Santos F.R."/>
            <person name="Vidigal T.H.D.A."/>
            <person name="Brescovit A.D."/>
            <person name="Santos A.J."/>
        </authorList>
    </citation>
    <scope>NUCLEOTIDE SEQUENCE</scope>
    <source>
        <tissue evidence="1">Shoot tissue taken approximately 20 cm above the soil surface</tissue>
    </source>
</reference>
<dbReference type="AlphaFoldDB" id="A0A0A9FDY1"/>